<keyword evidence="10" id="KW-1185">Reference proteome</keyword>
<keyword evidence="2" id="KW-0732">Signal</keyword>
<evidence type="ECO:0000259" key="8">
    <source>
        <dbReference type="PROSITE" id="PS51233"/>
    </source>
</evidence>
<dbReference type="Pfam" id="PF00094">
    <property type="entry name" value="VWD"/>
    <property type="match status" value="1"/>
</dbReference>
<keyword evidence="3" id="KW-0677">Repeat</keyword>
<dbReference type="Gene3D" id="3.10.100.10">
    <property type="entry name" value="Mannose-Binding Protein A, subunit A"/>
    <property type="match status" value="2"/>
</dbReference>
<dbReference type="InterPro" id="IPR016186">
    <property type="entry name" value="C-type_lectin-like/link_sf"/>
</dbReference>
<organism evidence="9 10">
    <name type="scientific">Elysia marginata</name>
    <dbReference type="NCBI Taxonomy" id="1093978"/>
    <lineage>
        <taxon>Eukaryota</taxon>
        <taxon>Metazoa</taxon>
        <taxon>Spiralia</taxon>
        <taxon>Lophotrochozoa</taxon>
        <taxon>Mollusca</taxon>
        <taxon>Gastropoda</taxon>
        <taxon>Heterobranchia</taxon>
        <taxon>Euthyneura</taxon>
        <taxon>Panpulmonata</taxon>
        <taxon>Sacoglossa</taxon>
        <taxon>Placobranchoidea</taxon>
        <taxon>Plakobranchidae</taxon>
        <taxon>Elysia</taxon>
    </lineage>
</organism>
<protein>
    <submittedName>
        <fullName evidence="9">Zonadhesin</fullName>
    </submittedName>
</protein>
<dbReference type="SMART" id="SM00216">
    <property type="entry name" value="VWD"/>
    <property type="match status" value="1"/>
</dbReference>
<comment type="caution">
    <text evidence="5">Lacks conserved residue(s) required for the propagation of feature annotation.</text>
</comment>
<feature type="domain" description="EGF-like" evidence="6">
    <location>
        <begin position="1017"/>
        <end position="1058"/>
    </location>
</feature>
<dbReference type="InterPro" id="IPR049883">
    <property type="entry name" value="NOTCH1_EGF-like"/>
</dbReference>
<dbReference type="InterPro" id="IPR016187">
    <property type="entry name" value="CTDL_fold"/>
</dbReference>
<dbReference type="Proteomes" id="UP000762676">
    <property type="component" value="Unassembled WGS sequence"/>
</dbReference>
<dbReference type="Gene3D" id="2.10.25.10">
    <property type="entry name" value="Laminin"/>
    <property type="match status" value="2"/>
</dbReference>
<evidence type="ECO:0000256" key="5">
    <source>
        <dbReference type="PROSITE-ProRule" id="PRU00076"/>
    </source>
</evidence>
<evidence type="ECO:0000256" key="2">
    <source>
        <dbReference type="ARBA" id="ARBA00022729"/>
    </source>
</evidence>
<reference evidence="9 10" key="1">
    <citation type="journal article" date="2021" name="Elife">
        <title>Chloroplast acquisition without the gene transfer in kleptoplastic sea slugs, Plakobranchus ocellatus.</title>
        <authorList>
            <person name="Maeda T."/>
            <person name="Takahashi S."/>
            <person name="Yoshida T."/>
            <person name="Shimamura S."/>
            <person name="Takaki Y."/>
            <person name="Nagai Y."/>
            <person name="Toyoda A."/>
            <person name="Suzuki Y."/>
            <person name="Arimoto A."/>
            <person name="Ishii H."/>
            <person name="Satoh N."/>
            <person name="Nishiyama T."/>
            <person name="Hasebe M."/>
            <person name="Maruyama T."/>
            <person name="Minagawa J."/>
            <person name="Obokata J."/>
            <person name="Shigenobu S."/>
        </authorList>
    </citation>
    <scope>NUCLEOTIDE SEQUENCE [LARGE SCALE GENOMIC DNA]</scope>
</reference>
<accession>A0AAV4E9N6</accession>
<evidence type="ECO:0000259" key="6">
    <source>
        <dbReference type="PROSITE" id="PS50026"/>
    </source>
</evidence>
<proteinExistence type="predicted"/>
<dbReference type="InterPro" id="IPR052749">
    <property type="entry name" value="Alpha-tectorin"/>
</dbReference>
<comment type="caution">
    <text evidence="9">The sequence shown here is derived from an EMBL/GenBank/DDBJ whole genome shotgun (WGS) entry which is preliminary data.</text>
</comment>
<dbReference type="SMART" id="SM00034">
    <property type="entry name" value="CLECT"/>
    <property type="match status" value="1"/>
</dbReference>
<dbReference type="PROSITE" id="PS51233">
    <property type="entry name" value="VWFD"/>
    <property type="match status" value="1"/>
</dbReference>
<dbReference type="InterPro" id="IPR000742">
    <property type="entry name" value="EGF"/>
</dbReference>
<dbReference type="Pfam" id="PF08742">
    <property type="entry name" value="C8"/>
    <property type="match status" value="1"/>
</dbReference>
<feature type="non-terminal residue" evidence="9">
    <location>
        <position position="1462"/>
    </location>
</feature>
<dbReference type="SMART" id="SM00181">
    <property type="entry name" value="EGF"/>
    <property type="match status" value="2"/>
</dbReference>
<evidence type="ECO:0000256" key="1">
    <source>
        <dbReference type="ARBA" id="ARBA00022536"/>
    </source>
</evidence>
<dbReference type="InterPro" id="IPR000152">
    <property type="entry name" value="EGF-type_Asp/Asn_hydroxyl_site"/>
</dbReference>
<dbReference type="PROSITE" id="PS00010">
    <property type="entry name" value="ASX_HYDROXYL"/>
    <property type="match status" value="1"/>
</dbReference>
<dbReference type="SUPFAM" id="SSF57567">
    <property type="entry name" value="Serine protease inhibitors"/>
    <property type="match status" value="1"/>
</dbReference>
<feature type="domain" description="VWFD" evidence="8">
    <location>
        <begin position="331"/>
        <end position="537"/>
    </location>
</feature>
<name>A0AAV4E9N6_9GAST</name>
<dbReference type="SUPFAM" id="SSF56436">
    <property type="entry name" value="C-type lectin-like"/>
    <property type="match status" value="2"/>
</dbReference>
<feature type="domain" description="C-type lectin" evidence="7">
    <location>
        <begin position="86"/>
        <end position="185"/>
    </location>
</feature>
<dbReference type="InterPro" id="IPR001846">
    <property type="entry name" value="VWF_type-D"/>
</dbReference>
<dbReference type="SMART" id="SM00179">
    <property type="entry name" value="EGF_CA"/>
    <property type="match status" value="2"/>
</dbReference>
<dbReference type="EMBL" id="BMAT01010620">
    <property type="protein sequence ID" value="GFR57452.1"/>
    <property type="molecule type" value="Genomic_DNA"/>
</dbReference>
<dbReference type="SMART" id="SM00832">
    <property type="entry name" value="C8"/>
    <property type="match status" value="1"/>
</dbReference>
<dbReference type="PANTHER" id="PTHR46160">
    <property type="entry name" value="ALPHA-TECTORIN-RELATED"/>
    <property type="match status" value="1"/>
</dbReference>
<sequence>MAAVWLAGNLDVLGFDKRTGKAPFQVDPPRMADKGTFRGQSGCFQAVTVNGKLSMTLKDCETPQPYICEYDPLDFIGVRTKGNKQQAIQYCRARGRPVATILNRAQQWKATQIVKTMGGTVWLSLEWNEQQSRYYWQNGAEIGISNWRSTPQPNSRGRQYYCVVITAAGFWYTKTCTEQHMVLCGPPLAKTPEEFTPHIPVDGFNSLVSLYNKLKNHGREKEICQNPKEIECSAQNNRGVWVNSADQNGNTLVCTKGRIMCRPNREFKCNTYRVRLLCPQETDQCDELKTLGATACDGGQECTPVRNHYVCRCPPNSQYNPHTKRCSSFCGKCLIWGDPHYHTISSDKGVFDFMGMCKYRVAGVCEADKDLTSPSFDVITTNKACGRSASCINILEVYLTNMPVRRNGVTRNMNFHFKFHVGASAYYLDGRRVDLPSRCIPGVLTATVKRAQFTLVVQALDVTVFLSGVKLIVSVPGQFRHKMCGLCGDCGVKGFKLKNGTVIEPRKTGHKWDRNQMVHLASDWTIYDENSEFPECRDPGVTPPPVDPNECTAEQLAEIRSNKKCGIFLDPASPLKGCLDATGLDAQEYFDGCVFDACAQGDPEASVCNSVKTFVQECFAKNFFVDWRSPTFCPMECEGNKEYRVDASCEPTCGQRPISSIACDEPREEGCVCPSGLLRSGDKCVPAEECGCTILVEEDNQAFVVKPGESALMPGCTEKVTCVAQEDGSSQPIFETVPLLPSEICNDGPPGTTTCARGFSKKPGSDKCEKDKTCIEGFTDDNGLCIHVPEEPKIWRQAVEACNEKDGTLSYVDTVTKLNSLKAIMKEKGYESLYVSGRLRAVKTPRGFTRFIPLVPKEERGKVKWANFDMYEEFIEKISLSPEITQAQLARPGIRVSLVAKLKGEEVELVAVTSNTPSHFVCTQRNTPEDEEEWFGPCNTDTDMADGGDEETRYNMVMDPECLVCPKPMDVRCEPANPRGPGNAVGRCGPDVGGKYYSCDQGVACKDMKVSTKCSEDVDECAERLHDCPQNSNCINTPGAYICKCRPAFPLMVNGECRESKTCFMVGPNSPSEHVHRIRGFSKQLAIFDYDCKFKLATICQDAPYNPASGLPRFSVFLIGSRVEGALQPVVAGFLFDPATGNRRRWAVTPQTLKKASFMYGTQPADSVLTSTAFSDPDVKFHFFYAAPGTLIIRHYNDHVKATIMLARFPPRIKLEYSAEYEKLLCGVCAIPPETPGAKLELTEDQITEVSVGARTANRTTHRTATTTYYLYNVSESPTEYEYSITGFDNKPAIFDYNCKFRMTQICRGAVITAASGLPQVSVSLVGNRVRGALRPVVVGWIRHVASNTVRRLVVSAASLQAGRFIYGATVPASSPRSAPYTDSAVEFEYTYDQAEKVFTARQLNDLVKITVSLAEFPPMVKVEYSAQYRNKLCGVCSYSPENAGDDLILTEQQITDISLGP</sequence>
<evidence type="ECO:0000256" key="4">
    <source>
        <dbReference type="ARBA" id="ARBA00023157"/>
    </source>
</evidence>
<dbReference type="InterPro" id="IPR001304">
    <property type="entry name" value="C-type_lectin-like"/>
</dbReference>
<dbReference type="PROSITE" id="PS50026">
    <property type="entry name" value="EGF_3"/>
    <property type="match status" value="1"/>
</dbReference>
<dbReference type="InterPro" id="IPR001881">
    <property type="entry name" value="EGF-like_Ca-bd_dom"/>
</dbReference>
<keyword evidence="1 5" id="KW-0245">EGF-like domain</keyword>
<gene>
    <name evidence="9" type="ORF">ElyMa_005337600</name>
</gene>
<dbReference type="CDD" id="cd00054">
    <property type="entry name" value="EGF_CA"/>
    <property type="match status" value="1"/>
</dbReference>
<dbReference type="InterPro" id="IPR018097">
    <property type="entry name" value="EGF_Ca-bd_CS"/>
</dbReference>
<keyword evidence="4" id="KW-1015">Disulfide bond</keyword>
<dbReference type="InterPro" id="IPR036084">
    <property type="entry name" value="Ser_inhib-like_sf"/>
</dbReference>
<evidence type="ECO:0000313" key="10">
    <source>
        <dbReference type="Proteomes" id="UP000762676"/>
    </source>
</evidence>
<dbReference type="Pfam" id="PF07645">
    <property type="entry name" value="EGF_CA"/>
    <property type="match status" value="1"/>
</dbReference>
<dbReference type="PROSITE" id="PS01187">
    <property type="entry name" value="EGF_CA"/>
    <property type="match status" value="1"/>
</dbReference>
<dbReference type="PROSITE" id="PS50041">
    <property type="entry name" value="C_TYPE_LECTIN_2"/>
    <property type="match status" value="1"/>
</dbReference>
<evidence type="ECO:0000256" key="3">
    <source>
        <dbReference type="ARBA" id="ARBA00022737"/>
    </source>
</evidence>
<dbReference type="CDD" id="cd19941">
    <property type="entry name" value="TIL"/>
    <property type="match status" value="1"/>
</dbReference>
<evidence type="ECO:0000313" key="9">
    <source>
        <dbReference type="EMBL" id="GFR57452.1"/>
    </source>
</evidence>
<dbReference type="GO" id="GO:0005509">
    <property type="term" value="F:calcium ion binding"/>
    <property type="evidence" value="ECO:0007669"/>
    <property type="project" value="InterPro"/>
</dbReference>
<dbReference type="FunFam" id="2.10.25.10:FF:000038">
    <property type="entry name" value="Fibrillin 2"/>
    <property type="match status" value="1"/>
</dbReference>
<dbReference type="SUPFAM" id="SSF57196">
    <property type="entry name" value="EGF/Laminin"/>
    <property type="match status" value="1"/>
</dbReference>
<dbReference type="Pfam" id="PF00059">
    <property type="entry name" value="Lectin_C"/>
    <property type="match status" value="1"/>
</dbReference>
<dbReference type="CDD" id="cd00037">
    <property type="entry name" value="CLECT"/>
    <property type="match status" value="1"/>
</dbReference>
<dbReference type="InterPro" id="IPR014853">
    <property type="entry name" value="VWF/SSPO/ZAN-like_Cys-rich_dom"/>
</dbReference>
<dbReference type="PANTHER" id="PTHR46160:SF9">
    <property type="entry name" value="PROTEIN PRY2-RELATED"/>
    <property type="match status" value="1"/>
</dbReference>
<evidence type="ECO:0000259" key="7">
    <source>
        <dbReference type="PROSITE" id="PS50041"/>
    </source>
</evidence>